<comment type="caution">
    <text evidence="9">The sequence shown here is derived from an EMBL/GenBank/DDBJ whole genome shotgun (WGS) entry which is preliminary data.</text>
</comment>
<accession>A0ABY2WPW8</accession>
<keyword evidence="2" id="KW-0547">Nucleotide-binding</keyword>
<keyword evidence="10" id="KW-1185">Reference proteome</keyword>
<dbReference type="PRINTS" id="PR00959">
    <property type="entry name" value="MEVGALKINASE"/>
</dbReference>
<dbReference type="Gene3D" id="3.30.70.890">
    <property type="entry name" value="GHMP kinase, C-terminal domain"/>
    <property type="match status" value="1"/>
</dbReference>
<keyword evidence="3" id="KW-0808">Transferase</keyword>
<protein>
    <submittedName>
        <fullName evidence="9">Galactokinase</fullName>
    </submittedName>
</protein>
<keyword evidence="5" id="KW-0299">Galactose metabolism</keyword>
<dbReference type="Gene3D" id="3.30.230.10">
    <property type="match status" value="1"/>
</dbReference>
<name>A0ABY2WPW8_9FLAO</name>
<dbReference type="Pfam" id="PF10509">
    <property type="entry name" value="GalKase_gal_bdg"/>
    <property type="match status" value="1"/>
</dbReference>
<evidence type="ECO:0000256" key="2">
    <source>
        <dbReference type="ARBA" id="ARBA00022741"/>
    </source>
</evidence>
<dbReference type="SUPFAM" id="SSF54211">
    <property type="entry name" value="Ribosomal protein S5 domain 2-like"/>
    <property type="match status" value="1"/>
</dbReference>
<keyword evidence="3" id="KW-0418">Kinase</keyword>
<evidence type="ECO:0000259" key="6">
    <source>
        <dbReference type="Pfam" id="PF00288"/>
    </source>
</evidence>
<dbReference type="RefSeq" id="WP_138834084.1">
    <property type="nucleotide sequence ID" value="NZ_VCNI01000001.1"/>
</dbReference>
<dbReference type="EMBL" id="VCNI01000001">
    <property type="protein sequence ID" value="TMU57031.1"/>
    <property type="molecule type" value="Genomic_DNA"/>
</dbReference>
<evidence type="ECO:0000256" key="4">
    <source>
        <dbReference type="ARBA" id="ARBA00022840"/>
    </source>
</evidence>
<dbReference type="InterPro" id="IPR036554">
    <property type="entry name" value="GHMP_kinase_C_sf"/>
</dbReference>
<dbReference type="Pfam" id="PF00288">
    <property type="entry name" value="GHMP_kinases_N"/>
    <property type="match status" value="1"/>
</dbReference>
<dbReference type="PRINTS" id="PR00473">
    <property type="entry name" value="GALCTOKINASE"/>
</dbReference>
<dbReference type="Proteomes" id="UP000751614">
    <property type="component" value="Unassembled WGS sequence"/>
</dbReference>
<feature type="domain" description="GHMP kinase N-terminal" evidence="6">
    <location>
        <begin position="79"/>
        <end position="165"/>
    </location>
</feature>
<feature type="domain" description="Galactokinase N-terminal" evidence="8">
    <location>
        <begin position="4"/>
        <end position="37"/>
    </location>
</feature>
<evidence type="ECO:0000259" key="7">
    <source>
        <dbReference type="Pfam" id="PF08544"/>
    </source>
</evidence>
<dbReference type="InterPro" id="IPR013750">
    <property type="entry name" value="GHMP_kinase_C_dom"/>
</dbReference>
<dbReference type="InterPro" id="IPR019539">
    <property type="entry name" value="GalKase_N"/>
</dbReference>
<evidence type="ECO:0000256" key="3">
    <source>
        <dbReference type="ARBA" id="ARBA00022777"/>
    </source>
</evidence>
<dbReference type="InterPro" id="IPR006206">
    <property type="entry name" value="Mevalonate/galactokinase"/>
</dbReference>
<gene>
    <name evidence="9" type="ORF">FGG15_05640</name>
</gene>
<dbReference type="InterPro" id="IPR000705">
    <property type="entry name" value="Galactokinase"/>
</dbReference>
<dbReference type="PANTHER" id="PTHR10457:SF7">
    <property type="entry name" value="GALACTOKINASE-RELATED"/>
    <property type="match status" value="1"/>
</dbReference>
<feature type="domain" description="GHMP kinase C-terminal" evidence="7">
    <location>
        <begin position="267"/>
        <end position="340"/>
    </location>
</feature>
<dbReference type="InterPro" id="IPR020568">
    <property type="entry name" value="Ribosomal_Su5_D2-typ_SF"/>
</dbReference>
<evidence type="ECO:0000313" key="10">
    <source>
        <dbReference type="Proteomes" id="UP000751614"/>
    </source>
</evidence>
<organism evidence="9 10">
    <name type="scientific">Flagellimonas algicola</name>
    <dbReference type="NCBI Taxonomy" id="2583815"/>
    <lineage>
        <taxon>Bacteria</taxon>
        <taxon>Pseudomonadati</taxon>
        <taxon>Bacteroidota</taxon>
        <taxon>Flavobacteriia</taxon>
        <taxon>Flavobacteriales</taxon>
        <taxon>Flavobacteriaceae</taxon>
        <taxon>Flagellimonas</taxon>
    </lineage>
</organism>
<dbReference type="PANTHER" id="PTHR10457">
    <property type="entry name" value="MEVALONATE KINASE/GALACTOKINASE"/>
    <property type="match status" value="1"/>
</dbReference>
<dbReference type="SUPFAM" id="SSF55060">
    <property type="entry name" value="GHMP Kinase, C-terminal domain"/>
    <property type="match status" value="1"/>
</dbReference>
<sequence length="366" mass="39614">MKEKIIAIAPGRTCLFGDHQDYLGLPVIACAFDRHIRLEACKNSTDKLVLNMPDIGKQRILELDVQDKVVSKGDHLLATLKILKNYGCVPNSGYDLTISGNVAINAGTSSSSALILTWALFLVNAYGCNVPITKEFISQVAYEAEVTFHGAPGGKMDQFSIGLGGIIYLETGDTLEYEVFHKPLSGLIVAESGIPKDTTGVLGELKEKALLAINKVKEKLPSFDVSKISKDNLPKYRNYVPDDLKIYLDAAILNHDVTQQALIEFQLQELDPVKIGKLMSQHHNILRDYLNITVPRIDAMIEGALGVGALGAKIVGSGRGGSIVVLAKDGEQDKVIKALMESGAKDAYAVAVDEGARILEPQTKTL</sequence>
<keyword evidence="4" id="KW-0067">ATP-binding</keyword>
<evidence type="ECO:0000256" key="5">
    <source>
        <dbReference type="ARBA" id="ARBA00023144"/>
    </source>
</evidence>
<comment type="similarity">
    <text evidence="1">Belongs to the GHMP kinase family. GalK subfamily.</text>
</comment>
<keyword evidence="5" id="KW-0119">Carbohydrate metabolism</keyword>
<dbReference type="InterPro" id="IPR014721">
    <property type="entry name" value="Ribsml_uS5_D2-typ_fold_subgr"/>
</dbReference>
<evidence type="ECO:0000256" key="1">
    <source>
        <dbReference type="ARBA" id="ARBA00006566"/>
    </source>
</evidence>
<dbReference type="Pfam" id="PF08544">
    <property type="entry name" value="GHMP_kinases_C"/>
    <property type="match status" value="1"/>
</dbReference>
<evidence type="ECO:0000259" key="8">
    <source>
        <dbReference type="Pfam" id="PF10509"/>
    </source>
</evidence>
<dbReference type="PIRSF" id="PIRSF000530">
    <property type="entry name" value="Galactokinase"/>
    <property type="match status" value="1"/>
</dbReference>
<evidence type="ECO:0000313" key="9">
    <source>
        <dbReference type="EMBL" id="TMU57031.1"/>
    </source>
</evidence>
<proteinExistence type="inferred from homology"/>
<reference evidence="9 10" key="1">
    <citation type="submission" date="2019-05" db="EMBL/GenBank/DDBJ databases">
        <title>Flagellimonas sp. AsT0115, sp. nov., isolated from a marine red algae, Asparagopsis taxiformis.</title>
        <authorList>
            <person name="Kim J."/>
            <person name="Jeong S.E."/>
            <person name="Jeon C.O."/>
        </authorList>
    </citation>
    <scope>NUCLEOTIDE SEQUENCE [LARGE SCALE GENOMIC DNA]</scope>
    <source>
        <strain evidence="9 10">AsT0115</strain>
    </source>
</reference>
<dbReference type="InterPro" id="IPR006204">
    <property type="entry name" value="GHMP_kinase_N_dom"/>
</dbReference>